<dbReference type="PROSITE" id="PS51257">
    <property type="entry name" value="PROKAR_LIPOPROTEIN"/>
    <property type="match status" value="1"/>
</dbReference>
<feature type="chain" id="PRO_5022777848" description="Lipid/polyisoprenoid-binding YceI-like domain-containing protein" evidence="1">
    <location>
        <begin position="20"/>
        <end position="175"/>
    </location>
</feature>
<evidence type="ECO:0000256" key="1">
    <source>
        <dbReference type="SAM" id="SignalP"/>
    </source>
</evidence>
<evidence type="ECO:0000313" key="3">
    <source>
        <dbReference type="Proteomes" id="UP000318815"/>
    </source>
</evidence>
<comment type="caution">
    <text evidence="2">The sequence shown here is derived from an EMBL/GenBank/DDBJ whole genome shotgun (WGS) entry which is preliminary data.</text>
</comment>
<sequence>MKRLIFCCAIAVALFSACSKDKDGSDQVPENTFSLNSGNPIETPYGFRIQWSTEEGGRMLISNANVNNLSFSGKVTGIQVEIDTFVNGQTYMYMPRESASFDKKKNFSIATTGLDADFSNGNIVSGTGTQLSELRSGSIKIEKDPSETYRITYVLDYTEAVIQGNFRGLMPVVNN</sequence>
<feature type="signal peptide" evidence="1">
    <location>
        <begin position="1"/>
        <end position="19"/>
    </location>
</feature>
<dbReference type="Proteomes" id="UP000318815">
    <property type="component" value="Unassembled WGS sequence"/>
</dbReference>
<dbReference type="RefSeq" id="WP_146305394.1">
    <property type="nucleotide sequence ID" value="NZ_VOHS01000010.1"/>
</dbReference>
<keyword evidence="1" id="KW-0732">Signal</keyword>
<organism evidence="2 3">
    <name type="scientific">Chitinophaga pinensis</name>
    <dbReference type="NCBI Taxonomy" id="79329"/>
    <lineage>
        <taxon>Bacteria</taxon>
        <taxon>Pseudomonadati</taxon>
        <taxon>Bacteroidota</taxon>
        <taxon>Chitinophagia</taxon>
        <taxon>Chitinophagales</taxon>
        <taxon>Chitinophagaceae</taxon>
        <taxon>Chitinophaga</taxon>
    </lineage>
</organism>
<accession>A0A5C6LWS1</accession>
<name>A0A5C6LWS1_9BACT</name>
<dbReference type="AlphaFoldDB" id="A0A5C6LWS1"/>
<evidence type="ECO:0008006" key="4">
    <source>
        <dbReference type="Google" id="ProtNLM"/>
    </source>
</evidence>
<reference evidence="2 3" key="1">
    <citation type="submission" date="2019-08" db="EMBL/GenBank/DDBJ databases">
        <title>Whole genome sequencing of chitin degrading bacteria Chitinophaga pinensis YS16.</title>
        <authorList>
            <person name="Singh R.P."/>
            <person name="Manchanda G."/>
            <person name="Maurya I.K."/>
            <person name="Joshi N.K."/>
            <person name="Srivastava A.K."/>
        </authorList>
    </citation>
    <scope>NUCLEOTIDE SEQUENCE [LARGE SCALE GENOMIC DNA]</scope>
    <source>
        <strain evidence="2 3">YS-16</strain>
    </source>
</reference>
<keyword evidence="3" id="KW-1185">Reference proteome</keyword>
<dbReference type="OrthoDB" id="655858at2"/>
<proteinExistence type="predicted"/>
<evidence type="ECO:0000313" key="2">
    <source>
        <dbReference type="EMBL" id="TWW00129.1"/>
    </source>
</evidence>
<protein>
    <recommendedName>
        <fullName evidence="4">Lipid/polyisoprenoid-binding YceI-like domain-containing protein</fullName>
    </recommendedName>
</protein>
<dbReference type="EMBL" id="VOHS01000010">
    <property type="protein sequence ID" value="TWW00129.1"/>
    <property type="molecule type" value="Genomic_DNA"/>
</dbReference>
<gene>
    <name evidence="2" type="ORF">FEF09_12355</name>
</gene>